<dbReference type="GO" id="GO:0016853">
    <property type="term" value="F:isomerase activity"/>
    <property type="evidence" value="ECO:0007669"/>
    <property type="project" value="UniProtKB-KW"/>
</dbReference>
<evidence type="ECO:0000313" key="3">
    <source>
        <dbReference type="Proteomes" id="UP000231453"/>
    </source>
</evidence>
<gene>
    <name evidence="2" type="ORF">COX80_03070</name>
</gene>
<dbReference type="EMBL" id="PFPL01000043">
    <property type="protein sequence ID" value="PIZ95829.1"/>
    <property type="molecule type" value="Genomic_DNA"/>
</dbReference>
<dbReference type="GO" id="GO:0004475">
    <property type="term" value="F:mannose-1-phosphate guanylyltransferase (GTP) activity"/>
    <property type="evidence" value="ECO:0007669"/>
    <property type="project" value="TreeGrafter"/>
</dbReference>
<dbReference type="CDD" id="cd02213">
    <property type="entry name" value="cupin_PMI_typeII_C"/>
    <property type="match status" value="1"/>
</dbReference>
<dbReference type="Gene3D" id="2.60.120.10">
    <property type="entry name" value="Jelly Rolls"/>
    <property type="match status" value="1"/>
</dbReference>
<dbReference type="PANTHER" id="PTHR46390:SF1">
    <property type="entry name" value="MANNOSE-1-PHOSPHATE GUANYLYLTRANSFERASE"/>
    <property type="match status" value="1"/>
</dbReference>
<dbReference type="GO" id="GO:0005976">
    <property type="term" value="P:polysaccharide metabolic process"/>
    <property type="evidence" value="ECO:0007669"/>
    <property type="project" value="InterPro"/>
</dbReference>
<sequence length="113" mass="13500">MNKYSEERPWGKFEQFCHNEQVTVKIITVKPNSKLSLQYHHKRDEFWRVIGGSGQIIIGEEIIDVQKGDEHFIPKETKHRIMTNENSMEIMEISFGEFDENDIVRLEDDYNRK</sequence>
<keyword evidence="2" id="KW-0413">Isomerase</keyword>
<dbReference type="SUPFAM" id="SSF51182">
    <property type="entry name" value="RmlC-like cupins"/>
    <property type="match status" value="1"/>
</dbReference>
<accession>A0A2M7VAM6</accession>
<dbReference type="AlphaFoldDB" id="A0A2M7VAM6"/>
<proteinExistence type="predicted"/>
<evidence type="ECO:0000259" key="1">
    <source>
        <dbReference type="Pfam" id="PF01050"/>
    </source>
</evidence>
<dbReference type="InterPro" id="IPR011051">
    <property type="entry name" value="RmlC_Cupin_sf"/>
</dbReference>
<dbReference type="InterPro" id="IPR014710">
    <property type="entry name" value="RmlC-like_jellyroll"/>
</dbReference>
<dbReference type="GO" id="GO:0009298">
    <property type="term" value="P:GDP-mannose biosynthetic process"/>
    <property type="evidence" value="ECO:0007669"/>
    <property type="project" value="TreeGrafter"/>
</dbReference>
<evidence type="ECO:0000313" key="2">
    <source>
        <dbReference type="EMBL" id="PIZ95829.1"/>
    </source>
</evidence>
<dbReference type="PANTHER" id="PTHR46390">
    <property type="entry name" value="MANNOSE-1-PHOSPHATE GUANYLYLTRANSFERASE"/>
    <property type="match status" value="1"/>
</dbReference>
<protein>
    <submittedName>
        <fullName evidence="2">Mannose-6-phosphate isomerase</fullName>
    </submittedName>
</protein>
<dbReference type="InterPro" id="IPR051161">
    <property type="entry name" value="Mannose-6P_isomerase_type2"/>
</dbReference>
<dbReference type="Pfam" id="PF01050">
    <property type="entry name" value="MannoseP_isomer"/>
    <property type="match status" value="1"/>
</dbReference>
<dbReference type="Proteomes" id="UP000231453">
    <property type="component" value="Unassembled WGS sequence"/>
</dbReference>
<reference evidence="3" key="1">
    <citation type="submission" date="2017-09" db="EMBL/GenBank/DDBJ databases">
        <title>Depth-based differentiation of microbial function through sediment-hosted aquifers and enrichment of novel symbionts in the deep terrestrial subsurface.</title>
        <authorList>
            <person name="Probst A.J."/>
            <person name="Ladd B."/>
            <person name="Jarett J.K."/>
            <person name="Geller-Mcgrath D.E."/>
            <person name="Sieber C.M.K."/>
            <person name="Emerson J.B."/>
            <person name="Anantharaman K."/>
            <person name="Thomas B.C."/>
            <person name="Malmstrom R."/>
            <person name="Stieglmeier M."/>
            <person name="Klingl A."/>
            <person name="Woyke T."/>
            <person name="Ryan C.M."/>
            <person name="Banfield J.F."/>
        </authorList>
    </citation>
    <scope>NUCLEOTIDE SEQUENCE [LARGE SCALE GENOMIC DNA]</scope>
</reference>
<comment type="caution">
    <text evidence="2">The sequence shown here is derived from an EMBL/GenBank/DDBJ whole genome shotgun (WGS) entry which is preliminary data.</text>
</comment>
<name>A0A2M7VAM6_9BACT</name>
<dbReference type="InterPro" id="IPR001538">
    <property type="entry name" value="Man6P_isomerase-2_C"/>
</dbReference>
<feature type="domain" description="Mannose-6-phosphate isomerase type II C-terminal" evidence="1">
    <location>
        <begin position="8"/>
        <end position="108"/>
    </location>
</feature>
<organism evidence="2 3">
    <name type="scientific">Candidatus Magasanikbacteria bacterium CG_4_10_14_0_2_um_filter_33_14</name>
    <dbReference type="NCBI Taxonomy" id="1974636"/>
    <lineage>
        <taxon>Bacteria</taxon>
        <taxon>Candidatus Magasanikiibacteriota</taxon>
    </lineage>
</organism>